<dbReference type="Gene3D" id="3.40.50.620">
    <property type="entry name" value="HUPs"/>
    <property type="match status" value="1"/>
</dbReference>
<accession>A0A4V2RN38</accession>
<evidence type="ECO:0000313" key="5">
    <source>
        <dbReference type="Proteomes" id="UP000294830"/>
    </source>
</evidence>
<dbReference type="InterPro" id="IPR014729">
    <property type="entry name" value="Rossmann-like_a/b/a_fold"/>
</dbReference>
<protein>
    <recommendedName>
        <fullName evidence="2">asparagine synthase (glutamine-hydrolyzing)</fullName>
        <ecNumber evidence="2">6.3.5.4</ecNumber>
    </recommendedName>
</protein>
<proteinExistence type="predicted"/>
<dbReference type="Gene3D" id="3.60.20.10">
    <property type="entry name" value="Glutamine Phosphoribosylpyrophosphate, subunit 1, domain 1"/>
    <property type="match status" value="1"/>
</dbReference>
<dbReference type="InterPro" id="IPR029055">
    <property type="entry name" value="Ntn_hydrolases_N"/>
</dbReference>
<comment type="caution">
    <text evidence="4">The sequence shown here is derived from an EMBL/GenBank/DDBJ whole genome shotgun (WGS) entry which is preliminary data.</text>
</comment>
<reference evidence="4 5" key="1">
    <citation type="submission" date="2019-03" db="EMBL/GenBank/DDBJ databases">
        <title>Genomic Encyclopedia of Archaeal and Bacterial Type Strains, Phase II (KMG-II): from individual species to whole genera.</title>
        <authorList>
            <person name="Goeker M."/>
        </authorList>
    </citation>
    <scope>NUCLEOTIDE SEQUENCE [LARGE SCALE GENOMIC DNA]</scope>
    <source>
        <strain evidence="4 5">RL-C</strain>
    </source>
</reference>
<dbReference type="InterPro" id="IPR051786">
    <property type="entry name" value="ASN_synthetase/amidase"/>
</dbReference>
<name>A0A4V2RN38_9BACT</name>
<dbReference type="PANTHER" id="PTHR43284">
    <property type="entry name" value="ASPARAGINE SYNTHETASE (GLUTAMINE-HYDROLYZING)"/>
    <property type="match status" value="1"/>
</dbReference>
<evidence type="ECO:0000256" key="3">
    <source>
        <dbReference type="ARBA" id="ARBA00048741"/>
    </source>
</evidence>
<sequence length="540" mass="63979">MVCRFSLKRNNGFEWYCNEKVKARGYVICNNILYTNEEILKCFEDVYSSRDLSVKLRNANGQFAVIINLDNEVIAAVDNSRSIPLFYHECLDTFVISDYIDESLFTLSENSFCDVSINEFLQTGYVVGNHTLLKDFYQLSAGEYLVYNKKENSYSISKYYVHKSDVKIECAKQQHYKNLEKISIDVFTRLIKSLNGRTAVIPLSGGFDSRYIVSMLKKLNYENVICYTYGRSDSFEVDISKKVADTLKYKWYFIKYDEESYNSLIKDKDFIDYFRFASNYSSLSHYQDLLAVKKLHEKKMIPPDSIFIPGFCGDLLGGSYLPQEILFKKDVSKIDICDYIFDRHFNLNYEIKEKYSNLVKTEIALTLKPYNYTNSEDSLVATNDGWFTEHKASKFVVNAVRVFEYYGYEWRLPLWDCDLLNYWYSVPYNYKLVDNKLYNDFLFDFLFIPYQIDFVKKFTSNKRDGIVRFVKMLLPLSLFCLYRKFFQYQSINKSVNSFQILFNYWENEVGKNNKINFDQINQIAAFWQLVKVYNFKENVY</sequence>
<dbReference type="EC" id="6.3.5.4" evidence="2"/>
<keyword evidence="5" id="KW-1185">Reference proteome</keyword>
<dbReference type="AlphaFoldDB" id="A0A4V2RN38"/>
<evidence type="ECO:0000256" key="2">
    <source>
        <dbReference type="ARBA" id="ARBA00012737"/>
    </source>
</evidence>
<dbReference type="GO" id="GO:0004066">
    <property type="term" value="F:asparagine synthase (glutamine-hydrolyzing) activity"/>
    <property type="evidence" value="ECO:0007669"/>
    <property type="project" value="UniProtKB-EC"/>
</dbReference>
<evidence type="ECO:0000313" key="4">
    <source>
        <dbReference type="EMBL" id="TCN62200.1"/>
    </source>
</evidence>
<dbReference type="OrthoDB" id="693367at2"/>
<dbReference type="EMBL" id="SLWB01000019">
    <property type="protein sequence ID" value="TCN62200.1"/>
    <property type="molecule type" value="Genomic_DNA"/>
</dbReference>
<dbReference type="SUPFAM" id="SSF52402">
    <property type="entry name" value="Adenine nucleotide alpha hydrolases-like"/>
    <property type="match status" value="1"/>
</dbReference>
<comment type="catalytic activity">
    <reaction evidence="3">
        <text>L-aspartate + L-glutamine + ATP + H2O = L-asparagine + L-glutamate + AMP + diphosphate + H(+)</text>
        <dbReference type="Rhea" id="RHEA:12228"/>
        <dbReference type="ChEBI" id="CHEBI:15377"/>
        <dbReference type="ChEBI" id="CHEBI:15378"/>
        <dbReference type="ChEBI" id="CHEBI:29985"/>
        <dbReference type="ChEBI" id="CHEBI:29991"/>
        <dbReference type="ChEBI" id="CHEBI:30616"/>
        <dbReference type="ChEBI" id="CHEBI:33019"/>
        <dbReference type="ChEBI" id="CHEBI:58048"/>
        <dbReference type="ChEBI" id="CHEBI:58359"/>
        <dbReference type="ChEBI" id="CHEBI:456215"/>
        <dbReference type="EC" id="6.3.5.4"/>
    </reaction>
</comment>
<comment type="pathway">
    <text evidence="1">Amino-acid biosynthesis; L-asparagine biosynthesis; L-asparagine from L-aspartate (L-Gln route): step 1/1.</text>
</comment>
<dbReference type="Proteomes" id="UP000294830">
    <property type="component" value="Unassembled WGS sequence"/>
</dbReference>
<dbReference type="SUPFAM" id="SSF56235">
    <property type="entry name" value="N-terminal nucleophile aminohydrolases (Ntn hydrolases)"/>
    <property type="match status" value="1"/>
</dbReference>
<gene>
    <name evidence="4" type="ORF">CLV25_11933</name>
</gene>
<dbReference type="RefSeq" id="WP_131840436.1">
    <property type="nucleotide sequence ID" value="NZ_SLWB01000019.1"/>
</dbReference>
<evidence type="ECO:0000256" key="1">
    <source>
        <dbReference type="ARBA" id="ARBA00005187"/>
    </source>
</evidence>
<dbReference type="PANTHER" id="PTHR43284:SF1">
    <property type="entry name" value="ASPARAGINE SYNTHETASE"/>
    <property type="match status" value="1"/>
</dbReference>
<organism evidence="4 5">
    <name type="scientific">Acetobacteroides hydrogenigenes</name>
    <dbReference type="NCBI Taxonomy" id="979970"/>
    <lineage>
        <taxon>Bacteria</taxon>
        <taxon>Pseudomonadati</taxon>
        <taxon>Bacteroidota</taxon>
        <taxon>Bacteroidia</taxon>
        <taxon>Bacteroidales</taxon>
        <taxon>Rikenellaceae</taxon>
        <taxon>Acetobacteroides</taxon>
    </lineage>
</organism>